<dbReference type="CDD" id="cd21455">
    <property type="entry name" value="DLC-like_DYNLT1_DYNLT3"/>
    <property type="match status" value="1"/>
</dbReference>
<feature type="region of interest" description="Disordered" evidence="2">
    <location>
        <begin position="196"/>
        <end position="224"/>
    </location>
</feature>
<sequence>MSLLSLTQEEVNTICKDVLESLIGSSTYQHTEAVKWNQSVVEKITAGLVQLQKPYKYCVCVILMQTGSGAGLSVASMCFWDRRCDNSFVVRWESKAVTAVCNIFAVAVDAVVPEPPLENNSNTDDGVRDGTGCSTNGGDVDGSAQQRAVQAQIFDSAQMPPAYWCHKCDRRCNSLERYDDGVRCGRCHEGFLEEISEDESQGSGSSRRSAATPPPLILNRGDNPFNAFPGSPFERIFEQLLGNRLPGTAAGARPQQGVHQRSASEGPLAAAYQPTARRAAATSPAPPRAQYNRQQQNQACGRPQMFWVAGLAKMCAIFLA</sequence>
<dbReference type="PANTHER" id="PTHR21255">
    <property type="entry name" value="T-COMPLEX-ASSOCIATED-TESTIS-EXPRESSED 1/ DYNEIN LIGHT CHAIN"/>
    <property type="match status" value="1"/>
</dbReference>
<reference evidence="3" key="1">
    <citation type="submission" date="2013-12" db="EMBL/GenBank/DDBJ databases">
        <authorList>
            <person name="Aslett M."/>
        </authorList>
    </citation>
    <scope>NUCLEOTIDE SEQUENCE [LARGE SCALE GENOMIC DNA]</scope>
    <source>
        <strain evidence="3">Lindley</strain>
    </source>
</reference>
<dbReference type="GO" id="GO:0007018">
    <property type="term" value="P:microtubule-based movement"/>
    <property type="evidence" value="ECO:0007669"/>
    <property type="project" value="TreeGrafter"/>
</dbReference>
<keyword evidence="3" id="KW-1185">Reference proteome</keyword>
<dbReference type="GO" id="GO:0005737">
    <property type="term" value="C:cytoplasm"/>
    <property type="evidence" value="ECO:0007669"/>
    <property type="project" value="TreeGrafter"/>
</dbReference>
<protein>
    <submittedName>
        <fullName evidence="4">Rep_fac-A_C domain-containing protein</fullName>
    </submittedName>
</protein>
<evidence type="ECO:0000313" key="4">
    <source>
        <dbReference type="WBParaSite" id="GPLIN_001362300"/>
    </source>
</evidence>
<dbReference type="InterPro" id="IPR038586">
    <property type="entry name" value="Tctex-1-like_sf"/>
</dbReference>
<dbReference type="Proteomes" id="UP000050741">
    <property type="component" value="Unassembled WGS sequence"/>
</dbReference>
<reference evidence="4" key="3">
    <citation type="submission" date="2016-06" db="UniProtKB">
        <authorList>
            <consortium name="WormBaseParasite"/>
        </authorList>
    </citation>
    <scope>IDENTIFICATION</scope>
</reference>
<proteinExistence type="inferred from homology"/>
<feature type="region of interest" description="Disordered" evidence="2">
    <location>
        <begin position="116"/>
        <end position="135"/>
    </location>
</feature>
<dbReference type="Pfam" id="PF03645">
    <property type="entry name" value="Tctex-1"/>
    <property type="match status" value="1"/>
</dbReference>
<evidence type="ECO:0000256" key="2">
    <source>
        <dbReference type="SAM" id="MobiDB-lite"/>
    </source>
</evidence>
<dbReference type="PANTHER" id="PTHR21255:SF4">
    <property type="entry name" value="DYNEIN LIGHT CHAIN TCTEX-TYPE"/>
    <property type="match status" value="1"/>
</dbReference>
<accession>A0A183CL67</accession>
<dbReference type="WBParaSite" id="GPLIN_001362300">
    <property type="protein sequence ID" value="GPLIN_001362300"/>
    <property type="gene ID" value="GPLIN_001362300"/>
</dbReference>
<evidence type="ECO:0000313" key="3">
    <source>
        <dbReference type="Proteomes" id="UP000050741"/>
    </source>
</evidence>
<organism evidence="3 4">
    <name type="scientific">Globodera pallida</name>
    <name type="common">Potato cyst nematode worm</name>
    <name type="synonym">Heterodera pallida</name>
    <dbReference type="NCBI Taxonomy" id="36090"/>
    <lineage>
        <taxon>Eukaryota</taxon>
        <taxon>Metazoa</taxon>
        <taxon>Ecdysozoa</taxon>
        <taxon>Nematoda</taxon>
        <taxon>Chromadorea</taxon>
        <taxon>Rhabditida</taxon>
        <taxon>Tylenchina</taxon>
        <taxon>Tylenchomorpha</taxon>
        <taxon>Tylenchoidea</taxon>
        <taxon>Heteroderidae</taxon>
        <taxon>Heteroderinae</taxon>
        <taxon>Globodera</taxon>
    </lineage>
</organism>
<dbReference type="AlphaFoldDB" id="A0A183CL67"/>
<feature type="compositionally biased region" description="Low complexity" evidence="2">
    <location>
        <begin position="269"/>
        <end position="296"/>
    </location>
</feature>
<dbReference type="InterPro" id="IPR005334">
    <property type="entry name" value="Tctex-1-like"/>
</dbReference>
<comment type="similarity">
    <text evidence="1">Belongs to the dynein light chain Tctex-type family.</text>
</comment>
<dbReference type="GO" id="GO:0045505">
    <property type="term" value="F:dynein intermediate chain binding"/>
    <property type="evidence" value="ECO:0007669"/>
    <property type="project" value="TreeGrafter"/>
</dbReference>
<dbReference type="GO" id="GO:0005868">
    <property type="term" value="C:cytoplasmic dynein complex"/>
    <property type="evidence" value="ECO:0007669"/>
    <property type="project" value="TreeGrafter"/>
</dbReference>
<evidence type="ECO:0000256" key="1">
    <source>
        <dbReference type="ARBA" id="ARBA00005361"/>
    </source>
</evidence>
<name>A0A183CL67_GLOPA</name>
<reference evidence="3" key="2">
    <citation type="submission" date="2014-05" db="EMBL/GenBank/DDBJ databases">
        <title>The genome and life-stage specific transcriptomes of Globodera pallida elucidate key aspects of plant parasitism by a cyst nematode.</title>
        <authorList>
            <person name="Cotton J.A."/>
            <person name="Lilley C.J."/>
            <person name="Jones L.M."/>
            <person name="Kikuchi T."/>
            <person name="Reid A.J."/>
            <person name="Thorpe P."/>
            <person name="Tsai I.J."/>
            <person name="Beasley H."/>
            <person name="Blok V."/>
            <person name="Cock P.J.A."/>
            <person name="Van den Akker S.E."/>
            <person name="Holroyd N."/>
            <person name="Hunt M."/>
            <person name="Mantelin S."/>
            <person name="Naghra H."/>
            <person name="Pain A."/>
            <person name="Palomares-Rius J.E."/>
            <person name="Zarowiecki M."/>
            <person name="Berriman M."/>
            <person name="Jones J.T."/>
            <person name="Urwin P.E."/>
        </authorList>
    </citation>
    <scope>NUCLEOTIDE SEQUENCE [LARGE SCALE GENOMIC DNA]</scope>
    <source>
        <strain evidence="3">Lindley</strain>
    </source>
</reference>
<feature type="region of interest" description="Disordered" evidence="2">
    <location>
        <begin position="247"/>
        <end position="296"/>
    </location>
</feature>
<dbReference type="Gene3D" id="3.30.1140.40">
    <property type="entry name" value="Tctex-1"/>
    <property type="match status" value="1"/>
</dbReference>